<gene>
    <name evidence="3" type="ORF">B0A55_04131</name>
</gene>
<name>A0A4U0XQS0_9PEZI</name>
<dbReference type="EMBL" id="NAJQ01000105">
    <property type="protein sequence ID" value="TKA78776.1"/>
    <property type="molecule type" value="Genomic_DNA"/>
</dbReference>
<keyword evidence="1" id="KW-0175">Coiled coil</keyword>
<protein>
    <submittedName>
        <fullName evidence="3">Uncharacterized protein</fullName>
    </submittedName>
</protein>
<accession>A0A4U0XQS0</accession>
<sequence>MAPSKKSKTEKAPSATSKGKRSAAPAKTKPAGVTKPKKPSACGKRAGKPSKSTNSSPQVEKVGGIDWDQTAAPAPENDTEMLEHWCEAAQIELHIAEMERRRAEAFRKYAEATNRLLEVIARNALAMLRSGKLDTLRAILESALAEARDVEME</sequence>
<evidence type="ECO:0000256" key="1">
    <source>
        <dbReference type="SAM" id="Coils"/>
    </source>
</evidence>
<organism evidence="3 4">
    <name type="scientific">Friedmanniomyces simplex</name>
    <dbReference type="NCBI Taxonomy" id="329884"/>
    <lineage>
        <taxon>Eukaryota</taxon>
        <taxon>Fungi</taxon>
        <taxon>Dikarya</taxon>
        <taxon>Ascomycota</taxon>
        <taxon>Pezizomycotina</taxon>
        <taxon>Dothideomycetes</taxon>
        <taxon>Dothideomycetidae</taxon>
        <taxon>Mycosphaerellales</taxon>
        <taxon>Teratosphaeriaceae</taxon>
        <taxon>Friedmanniomyces</taxon>
    </lineage>
</organism>
<comment type="caution">
    <text evidence="3">The sequence shown here is derived from an EMBL/GenBank/DDBJ whole genome shotgun (WGS) entry which is preliminary data.</text>
</comment>
<feature type="coiled-coil region" evidence="1">
    <location>
        <begin position="88"/>
        <end position="153"/>
    </location>
</feature>
<feature type="region of interest" description="Disordered" evidence="2">
    <location>
        <begin position="1"/>
        <end position="77"/>
    </location>
</feature>
<evidence type="ECO:0000256" key="2">
    <source>
        <dbReference type="SAM" id="MobiDB-lite"/>
    </source>
</evidence>
<evidence type="ECO:0000313" key="4">
    <source>
        <dbReference type="Proteomes" id="UP000309340"/>
    </source>
</evidence>
<reference evidence="3 4" key="1">
    <citation type="submission" date="2017-03" db="EMBL/GenBank/DDBJ databases">
        <title>Genomes of endolithic fungi from Antarctica.</title>
        <authorList>
            <person name="Coleine C."/>
            <person name="Masonjones S."/>
            <person name="Stajich J.E."/>
        </authorList>
    </citation>
    <scope>NUCLEOTIDE SEQUENCE [LARGE SCALE GENOMIC DNA]</scope>
    <source>
        <strain evidence="3 4">CCFEE 5184</strain>
    </source>
</reference>
<evidence type="ECO:0000313" key="3">
    <source>
        <dbReference type="EMBL" id="TKA78776.1"/>
    </source>
</evidence>
<keyword evidence="4" id="KW-1185">Reference proteome</keyword>
<dbReference type="AlphaFoldDB" id="A0A4U0XQS0"/>
<dbReference type="OrthoDB" id="10330391at2759"/>
<dbReference type="Proteomes" id="UP000309340">
    <property type="component" value="Unassembled WGS sequence"/>
</dbReference>
<proteinExistence type="predicted"/>